<dbReference type="RefSeq" id="WP_066608910.1">
    <property type="nucleotide sequence ID" value="NZ_FORY01000032.1"/>
</dbReference>
<gene>
    <name evidence="2" type="ORF">SAMN04488138_1322</name>
</gene>
<dbReference type="Gene3D" id="2.20.140.10">
    <property type="entry name" value="WGR domain"/>
    <property type="match status" value="1"/>
</dbReference>
<dbReference type="InterPro" id="IPR049809">
    <property type="entry name" value="YehF/YfeS-like_WGR"/>
</dbReference>
<reference evidence="2 3" key="1">
    <citation type="submission" date="2016-10" db="EMBL/GenBank/DDBJ databases">
        <authorList>
            <person name="de Groot N.N."/>
        </authorList>
    </citation>
    <scope>NUCLEOTIDE SEQUENCE [LARGE SCALE GENOMIC DNA]</scope>
    <source>
        <strain evidence="2 3">CGMCC 1.8891</strain>
    </source>
</reference>
<dbReference type="InterPro" id="IPR008893">
    <property type="entry name" value="WGR_domain"/>
</dbReference>
<dbReference type="PROSITE" id="PS51977">
    <property type="entry name" value="WGR"/>
    <property type="match status" value="1"/>
</dbReference>
<dbReference type="SMART" id="SM00773">
    <property type="entry name" value="WGR"/>
    <property type="match status" value="1"/>
</dbReference>
<dbReference type="CDD" id="cd07996">
    <property type="entry name" value="WGR_MMR_like"/>
    <property type="match status" value="1"/>
</dbReference>
<dbReference type="STRING" id="576117.SAMN04488138_1322"/>
<accession>A0A1I3WX96</accession>
<dbReference type="SUPFAM" id="SSF142921">
    <property type="entry name" value="WGR domain-like"/>
    <property type="match status" value="1"/>
</dbReference>
<sequence length="88" mass="10398">MLETLERSEDIVILIELKKTDETQNMHRFYRMSLQPDLFGNISLLREWGRIGSRGQIRVDTHQEKAEAIKAMAKLTTEKQRRGYRLAH</sequence>
<dbReference type="EMBL" id="FORY01000032">
    <property type="protein sequence ID" value="SFK11186.1"/>
    <property type="molecule type" value="Genomic_DNA"/>
</dbReference>
<name>A0A1I3WX96_9RHOB</name>
<evidence type="ECO:0000259" key="1">
    <source>
        <dbReference type="PROSITE" id="PS51977"/>
    </source>
</evidence>
<dbReference type="GeneID" id="98666902"/>
<protein>
    <submittedName>
        <fullName evidence="2">WGR domain-containing protein, predicted DNA-binding domain in MolR</fullName>
    </submittedName>
</protein>
<dbReference type="Proteomes" id="UP000183299">
    <property type="component" value="Unassembled WGS sequence"/>
</dbReference>
<dbReference type="GO" id="GO:0003677">
    <property type="term" value="F:DNA binding"/>
    <property type="evidence" value="ECO:0007669"/>
    <property type="project" value="UniProtKB-KW"/>
</dbReference>
<dbReference type="InterPro" id="IPR036930">
    <property type="entry name" value="WGR_dom_sf"/>
</dbReference>
<dbReference type="Pfam" id="PF05406">
    <property type="entry name" value="WGR"/>
    <property type="match status" value="1"/>
</dbReference>
<proteinExistence type="predicted"/>
<feature type="domain" description="WGR" evidence="1">
    <location>
        <begin position="1"/>
        <end position="88"/>
    </location>
</feature>
<keyword evidence="2" id="KW-0238">DNA-binding</keyword>
<organism evidence="2 3">
    <name type="scientific">Celeribacter halophilus</name>
    <dbReference type="NCBI Taxonomy" id="576117"/>
    <lineage>
        <taxon>Bacteria</taxon>
        <taxon>Pseudomonadati</taxon>
        <taxon>Pseudomonadota</taxon>
        <taxon>Alphaproteobacteria</taxon>
        <taxon>Rhodobacterales</taxon>
        <taxon>Roseobacteraceae</taxon>
        <taxon>Celeribacter</taxon>
    </lineage>
</organism>
<dbReference type="OrthoDB" id="5801306at2"/>
<evidence type="ECO:0000313" key="3">
    <source>
        <dbReference type="Proteomes" id="UP000183299"/>
    </source>
</evidence>
<dbReference type="AlphaFoldDB" id="A0A1I3WX96"/>
<evidence type="ECO:0000313" key="2">
    <source>
        <dbReference type="EMBL" id="SFK11186.1"/>
    </source>
</evidence>
<keyword evidence="3" id="KW-1185">Reference proteome</keyword>